<dbReference type="PANTHER" id="PTHR43047">
    <property type="entry name" value="TWO-COMPONENT HISTIDINE PROTEIN KINASE"/>
    <property type="match status" value="1"/>
</dbReference>
<dbReference type="SUPFAM" id="SSF55874">
    <property type="entry name" value="ATPase domain of HSP90 chaperone/DNA topoisomerase II/histidine kinase"/>
    <property type="match status" value="1"/>
</dbReference>
<feature type="domain" description="Response regulatory" evidence="9">
    <location>
        <begin position="483"/>
        <end position="598"/>
    </location>
</feature>
<evidence type="ECO:0000256" key="6">
    <source>
        <dbReference type="PROSITE-ProRule" id="PRU00169"/>
    </source>
</evidence>
<dbReference type="EC" id="2.7.13.3" evidence="2"/>
<comment type="catalytic activity">
    <reaction evidence="1">
        <text>ATP + protein L-histidine = ADP + protein N-phospho-L-histidine.</text>
        <dbReference type="EC" id="2.7.13.3"/>
    </reaction>
</comment>
<evidence type="ECO:0000313" key="11">
    <source>
        <dbReference type="Proteomes" id="UP000061010"/>
    </source>
</evidence>
<dbReference type="InterPro" id="IPR004358">
    <property type="entry name" value="Sig_transdc_His_kin-like_C"/>
</dbReference>
<keyword evidence="5 10" id="KW-0418">Kinase</keyword>
<name>A0A0S1B1B7_9GAMM</name>
<dbReference type="Pfam" id="PF02518">
    <property type="entry name" value="HATPase_c"/>
    <property type="match status" value="1"/>
</dbReference>
<feature type="transmembrane region" description="Helical" evidence="7">
    <location>
        <begin position="62"/>
        <end position="83"/>
    </location>
</feature>
<dbReference type="InterPro" id="IPR011006">
    <property type="entry name" value="CheY-like_superfamily"/>
</dbReference>
<dbReference type="Gene3D" id="1.10.287.130">
    <property type="match status" value="1"/>
</dbReference>
<dbReference type="Gene3D" id="3.40.50.2300">
    <property type="match status" value="1"/>
</dbReference>
<protein>
    <recommendedName>
        <fullName evidence="2">histidine kinase</fullName>
        <ecNumber evidence="2">2.7.13.3</ecNumber>
    </recommendedName>
</protein>
<reference evidence="10 11" key="1">
    <citation type="journal article" date="2015" name="Genome Announc.">
        <title>Complete Genome Sequencing of Stenotrophomonas acidaminiphila ZAC14D2_NAIMI4_2, a Multidrug-Resistant Strain Isolated from Sediments of a Polluted River in Mexico, Uncovers New Antibiotic Resistance Genes and a Novel Class-II Lasso Peptide Biosynthesis Gene Cluster.</title>
        <authorList>
            <person name="Vinuesa P."/>
            <person name="Ochoa-Sanchez L.E."/>
        </authorList>
    </citation>
    <scope>NUCLEOTIDE SEQUENCE [LARGE SCALE GENOMIC DNA]</scope>
    <source>
        <strain evidence="10 11">ZAC14D2_NAIMI4_2</strain>
    </source>
</reference>
<organism evidence="10 11">
    <name type="scientific">Stenotrophomonas acidaminiphila</name>
    <dbReference type="NCBI Taxonomy" id="128780"/>
    <lineage>
        <taxon>Bacteria</taxon>
        <taxon>Pseudomonadati</taxon>
        <taxon>Pseudomonadota</taxon>
        <taxon>Gammaproteobacteria</taxon>
        <taxon>Lysobacterales</taxon>
        <taxon>Lysobacteraceae</taxon>
        <taxon>Stenotrophomonas</taxon>
    </lineage>
</organism>
<feature type="transmembrane region" description="Helical" evidence="7">
    <location>
        <begin position="132"/>
        <end position="149"/>
    </location>
</feature>
<keyword evidence="7" id="KW-0472">Membrane</keyword>
<dbReference type="Pfam" id="PF00512">
    <property type="entry name" value="HisKA"/>
    <property type="match status" value="1"/>
</dbReference>
<dbReference type="InterPro" id="IPR003661">
    <property type="entry name" value="HisK_dim/P_dom"/>
</dbReference>
<dbReference type="OrthoDB" id="9764438at2"/>
<dbReference type="SUPFAM" id="SSF52172">
    <property type="entry name" value="CheY-like"/>
    <property type="match status" value="1"/>
</dbReference>
<dbReference type="KEGG" id="sacz:AOT14_25140"/>
<keyword evidence="7" id="KW-0812">Transmembrane</keyword>
<dbReference type="InterPro" id="IPR005467">
    <property type="entry name" value="His_kinase_dom"/>
</dbReference>
<accession>A0A0S1B1B7</accession>
<keyword evidence="4" id="KW-0808">Transferase</keyword>
<dbReference type="InterPro" id="IPR036097">
    <property type="entry name" value="HisK_dim/P_sf"/>
</dbReference>
<dbReference type="GO" id="GO:0000155">
    <property type="term" value="F:phosphorelay sensor kinase activity"/>
    <property type="evidence" value="ECO:0007669"/>
    <property type="project" value="InterPro"/>
</dbReference>
<evidence type="ECO:0000256" key="7">
    <source>
        <dbReference type="SAM" id="Phobius"/>
    </source>
</evidence>
<evidence type="ECO:0000256" key="3">
    <source>
        <dbReference type="ARBA" id="ARBA00022553"/>
    </source>
</evidence>
<dbReference type="PROSITE" id="PS50109">
    <property type="entry name" value="HIS_KIN"/>
    <property type="match status" value="1"/>
</dbReference>
<evidence type="ECO:0000313" key="10">
    <source>
        <dbReference type="EMBL" id="ALJ28876.1"/>
    </source>
</evidence>
<keyword evidence="11" id="KW-1185">Reference proteome</keyword>
<dbReference type="PROSITE" id="PS50110">
    <property type="entry name" value="RESPONSE_REGULATORY"/>
    <property type="match status" value="1"/>
</dbReference>
<evidence type="ECO:0000256" key="5">
    <source>
        <dbReference type="ARBA" id="ARBA00022777"/>
    </source>
</evidence>
<evidence type="ECO:0000256" key="2">
    <source>
        <dbReference type="ARBA" id="ARBA00012438"/>
    </source>
</evidence>
<feature type="modified residue" description="4-aspartylphosphate" evidence="6">
    <location>
        <position position="533"/>
    </location>
</feature>
<dbReference type="CDD" id="cd00156">
    <property type="entry name" value="REC"/>
    <property type="match status" value="1"/>
</dbReference>
<dbReference type="SMART" id="SM00388">
    <property type="entry name" value="HisKA"/>
    <property type="match status" value="1"/>
</dbReference>
<proteinExistence type="predicted"/>
<dbReference type="CDD" id="cd00082">
    <property type="entry name" value="HisKA"/>
    <property type="match status" value="1"/>
</dbReference>
<dbReference type="Gene3D" id="3.30.565.10">
    <property type="entry name" value="Histidine kinase-like ATPase, C-terminal domain"/>
    <property type="match status" value="1"/>
</dbReference>
<feature type="transmembrane region" description="Helical" evidence="7">
    <location>
        <begin position="33"/>
        <end position="56"/>
    </location>
</feature>
<evidence type="ECO:0000256" key="1">
    <source>
        <dbReference type="ARBA" id="ARBA00000085"/>
    </source>
</evidence>
<dbReference type="Pfam" id="PF00072">
    <property type="entry name" value="Response_reg"/>
    <property type="match status" value="1"/>
</dbReference>
<sequence>MSEQDPARPAATDRAPGYADISPARRVGLLEVAFARINYGFGAMVVVSLPFIAWYARLGQNPFGLVLWSAWYFVGFWVVRWLYRRYQRACARDAADVVLRRWSPLIHGVALVYGASMAVPPLLTAAHATFEFQLLYLVTIAAIVASNSVHASPVLSVFRCFFLSGWGSLTLLVPYSFPGHGYYVMPLALIYILTILRHSAISLRFFVQNVVLQEEAARLAEDFRQAKEQAERALYDKHLFLTTASHDLRQPVHAMGFLVESISRSNRDRALDTALADLRESVHSATQMFDALLDLSRIESGRVQVRSEAVDLAGMIAHVAAVFREEARDRGLALRVHLPPGQAIAIADATLLRQALNNLLHNALRYTRRGGILLAVRRRGGSWRCEVWDTGIGIAMRDGNAIFSPFFRNAHAWGIDSAGHGLGLAVVARCCAMMGARHGFRSREGRGSCFWIHPEAGEPATLPASVRLADPVAPGAVAHGMGTCLVVDDDPLVRSAWQTLMQSWGLQATCVESGGQALHLIESGFRPDVVFCDQRLRSGESGFELLCELLGRLPEASGAMISGELDSAELGHAQEQGYLVLRKPVETAELQAVLGCWLPPPART</sequence>
<dbReference type="SMART" id="SM00387">
    <property type="entry name" value="HATPase_c"/>
    <property type="match status" value="1"/>
</dbReference>
<dbReference type="EMBL" id="CP012900">
    <property type="protein sequence ID" value="ALJ28876.1"/>
    <property type="molecule type" value="Genomic_DNA"/>
</dbReference>
<feature type="domain" description="Histidine kinase" evidence="8">
    <location>
        <begin position="243"/>
        <end position="458"/>
    </location>
</feature>
<evidence type="ECO:0000259" key="9">
    <source>
        <dbReference type="PROSITE" id="PS50110"/>
    </source>
</evidence>
<evidence type="ECO:0000259" key="8">
    <source>
        <dbReference type="PROSITE" id="PS50109"/>
    </source>
</evidence>
<dbReference type="Proteomes" id="UP000061010">
    <property type="component" value="Chromosome"/>
</dbReference>
<dbReference type="InterPro" id="IPR003594">
    <property type="entry name" value="HATPase_dom"/>
</dbReference>
<dbReference type="AlphaFoldDB" id="A0A0S1B1B7"/>
<keyword evidence="3 6" id="KW-0597">Phosphoprotein</keyword>
<dbReference type="SMART" id="SM00448">
    <property type="entry name" value="REC"/>
    <property type="match status" value="1"/>
</dbReference>
<evidence type="ECO:0000256" key="4">
    <source>
        <dbReference type="ARBA" id="ARBA00022679"/>
    </source>
</evidence>
<keyword evidence="7" id="KW-1133">Transmembrane helix</keyword>
<gene>
    <name evidence="10" type="ORF">AOT14_25140</name>
</gene>
<dbReference type="PRINTS" id="PR00344">
    <property type="entry name" value="BCTRLSENSOR"/>
</dbReference>
<feature type="transmembrane region" description="Helical" evidence="7">
    <location>
        <begin position="104"/>
        <end position="126"/>
    </location>
</feature>
<dbReference type="SUPFAM" id="SSF47384">
    <property type="entry name" value="Homodimeric domain of signal transducing histidine kinase"/>
    <property type="match status" value="1"/>
</dbReference>
<dbReference type="PATRIC" id="fig|128780.6.peg.2536"/>
<dbReference type="InterPro" id="IPR036890">
    <property type="entry name" value="HATPase_C_sf"/>
</dbReference>
<dbReference type="InterPro" id="IPR001789">
    <property type="entry name" value="Sig_transdc_resp-reg_receiver"/>
</dbReference>